<dbReference type="PRINTS" id="PR00326">
    <property type="entry name" value="GTP1OBG"/>
</dbReference>
<dbReference type="FunFam" id="3.40.50.300:FF:001189">
    <property type="entry name" value="DAR GTPase 3 chloroplastic"/>
    <property type="match status" value="1"/>
</dbReference>
<dbReference type="Proteomes" id="UP001445335">
    <property type="component" value="Unassembled WGS sequence"/>
</dbReference>
<gene>
    <name evidence="4" type="ORF">WJX81_006710</name>
</gene>
<evidence type="ECO:0000256" key="1">
    <source>
        <dbReference type="ARBA" id="ARBA00022741"/>
    </source>
</evidence>
<dbReference type="InterPro" id="IPR019991">
    <property type="entry name" value="GTP-bd_ribosome_bgen"/>
</dbReference>
<dbReference type="EMBL" id="JALJOU010000094">
    <property type="protein sequence ID" value="KAK9821941.1"/>
    <property type="molecule type" value="Genomic_DNA"/>
</dbReference>
<proteinExistence type="predicted"/>
<dbReference type="GO" id="GO:0005525">
    <property type="term" value="F:GTP binding"/>
    <property type="evidence" value="ECO:0007669"/>
    <property type="project" value="UniProtKB-KW"/>
</dbReference>
<organism evidence="4 5">
    <name type="scientific">Elliptochloris bilobata</name>
    <dbReference type="NCBI Taxonomy" id="381761"/>
    <lineage>
        <taxon>Eukaryota</taxon>
        <taxon>Viridiplantae</taxon>
        <taxon>Chlorophyta</taxon>
        <taxon>core chlorophytes</taxon>
        <taxon>Trebouxiophyceae</taxon>
        <taxon>Trebouxiophyceae incertae sedis</taxon>
        <taxon>Elliptochloris clade</taxon>
        <taxon>Elliptochloris</taxon>
    </lineage>
</organism>
<keyword evidence="2" id="KW-0342">GTP-binding</keyword>
<evidence type="ECO:0000313" key="5">
    <source>
        <dbReference type="Proteomes" id="UP001445335"/>
    </source>
</evidence>
<evidence type="ECO:0000256" key="2">
    <source>
        <dbReference type="ARBA" id="ARBA00023134"/>
    </source>
</evidence>
<evidence type="ECO:0000313" key="4">
    <source>
        <dbReference type="EMBL" id="KAK9821941.1"/>
    </source>
</evidence>
<dbReference type="PANTHER" id="PTHR45782">
    <property type="entry name" value="MITOCHONDRIAL RIBOSOME-ASSOCIATED GTPASE 1"/>
    <property type="match status" value="1"/>
</dbReference>
<dbReference type="Pfam" id="PF01926">
    <property type="entry name" value="MMR_HSR1"/>
    <property type="match status" value="1"/>
</dbReference>
<feature type="domain" description="G" evidence="3">
    <location>
        <begin position="192"/>
        <end position="252"/>
    </location>
</feature>
<accession>A0AAW1QKH0</accession>
<dbReference type="GO" id="GO:0032543">
    <property type="term" value="P:mitochondrial translation"/>
    <property type="evidence" value="ECO:0007669"/>
    <property type="project" value="TreeGrafter"/>
</dbReference>
<sequence>MSRAPCPVAVYSTSAREPLTSTVTAELPGAPAKCIHRSRAWRHQVCSVAYGQAEALDERWTDQAASEGGRLVQWYPGHIARAERRLREQLALVDVVLEVRDARIPASTAHPSVARWCGAKPRLVLLNRVDMVAERDRDAWAAHFASTRQPVLWTDGASGLGVGRVTKAALRESARINNARARRGLKPRPVRAVVVGFPNVGKSALINRLLSRRLCDSAPRPGVTRTLKWLRIGGLLDLLDSPGIIPGSFSDQRAAQRLAMCNDIGEAAYVDSLVACALLDAMAGLPTGAAIRRRLGVRYGVPWAPSLSSEDYLLTIAADKFQGEPERAGQRLLKDFRTGALGRFALELPPT</sequence>
<keyword evidence="1" id="KW-0547">Nucleotide-binding</keyword>
<dbReference type="PANTHER" id="PTHR45782:SF5">
    <property type="entry name" value="DAR GTPASE 3, CHLOROPLASTIC"/>
    <property type="match status" value="1"/>
</dbReference>
<protein>
    <recommendedName>
        <fullName evidence="3">G domain-containing protein</fullName>
    </recommendedName>
</protein>
<evidence type="ECO:0000259" key="3">
    <source>
        <dbReference type="Pfam" id="PF01926"/>
    </source>
</evidence>
<comment type="caution">
    <text evidence="4">The sequence shown here is derived from an EMBL/GenBank/DDBJ whole genome shotgun (WGS) entry which is preliminary data.</text>
</comment>
<name>A0AAW1QKH0_9CHLO</name>
<keyword evidence="5" id="KW-1185">Reference proteome</keyword>
<dbReference type="InterPro" id="IPR027417">
    <property type="entry name" value="P-loop_NTPase"/>
</dbReference>
<dbReference type="GO" id="GO:0005739">
    <property type="term" value="C:mitochondrion"/>
    <property type="evidence" value="ECO:0007669"/>
    <property type="project" value="TreeGrafter"/>
</dbReference>
<dbReference type="InterPro" id="IPR006073">
    <property type="entry name" value="GTP-bd"/>
</dbReference>
<dbReference type="CDD" id="cd01856">
    <property type="entry name" value="YlqF"/>
    <property type="match status" value="1"/>
</dbReference>
<dbReference type="SUPFAM" id="SSF52540">
    <property type="entry name" value="P-loop containing nucleoside triphosphate hydrolases"/>
    <property type="match status" value="1"/>
</dbReference>
<dbReference type="Gene3D" id="3.40.50.300">
    <property type="entry name" value="P-loop containing nucleotide triphosphate hydrolases"/>
    <property type="match status" value="1"/>
</dbReference>
<dbReference type="NCBIfam" id="TIGR03596">
    <property type="entry name" value="GTPase_YlqF"/>
    <property type="match status" value="1"/>
</dbReference>
<dbReference type="GO" id="GO:0003924">
    <property type="term" value="F:GTPase activity"/>
    <property type="evidence" value="ECO:0007669"/>
    <property type="project" value="TreeGrafter"/>
</dbReference>
<dbReference type="AlphaFoldDB" id="A0AAW1QKH0"/>
<reference evidence="4 5" key="1">
    <citation type="journal article" date="2024" name="Nat. Commun.">
        <title>Phylogenomics reveals the evolutionary origins of lichenization in chlorophyte algae.</title>
        <authorList>
            <person name="Puginier C."/>
            <person name="Libourel C."/>
            <person name="Otte J."/>
            <person name="Skaloud P."/>
            <person name="Haon M."/>
            <person name="Grisel S."/>
            <person name="Petersen M."/>
            <person name="Berrin J.G."/>
            <person name="Delaux P.M."/>
            <person name="Dal Grande F."/>
            <person name="Keller J."/>
        </authorList>
    </citation>
    <scope>NUCLEOTIDE SEQUENCE [LARGE SCALE GENOMIC DNA]</scope>
    <source>
        <strain evidence="4 5">SAG 245.80</strain>
    </source>
</reference>